<evidence type="ECO:0000256" key="8">
    <source>
        <dbReference type="SAM" id="MobiDB-lite"/>
    </source>
</evidence>
<evidence type="ECO:0000256" key="2">
    <source>
        <dbReference type="ARBA" id="ARBA00010992"/>
    </source>
</evidence>
<keyword evidence="6 9" id="KW-0472">Membrane</keyword>
<dbReference type="PRINTS" id="PR00171">
    <property type="entry name" value="SUGRTRNSPORT"/>
</dbReference>
<dbReference type="RefSeq" id="WP_274733463.1">
    <property type="nucleotide sequence ID" value="NZ_CAMXYX010000013.1"/>
</dbReference>
<dbReference type="PROSITE" id="PS50850">
    <property type="entry name" value="MFS"/>
    <property type="match status" value="1"/>
</dbReference>
<feature type="transmembrane region" description="Helical" evidence="9">
    <location>
        <begin position="326"/>
        <end position="343"/>
    </location>
</feature>
<dbReference type="InterPro" id="IPR005829">
    <property type="entry name" value="Sugar_transporter_CS"/>
</dbReference>
<dbReference type="PROSITE" id="PS00217">
    <property type="entry name" value="SUGAR_TRANSPORT_2"/>
    <property type="match status" value="1"/>
</dbReference>
<comment type="caution">
    <text evidence="11">The sequence shown here is derived from an EMBL/GenBank/DDBJ whole genome shotgun (WGS) entry which is preliminary data.</text>
</comment>
<evidence type="ECO:0000256" key="3">
    <source>
        <dbReference type="ARBA" id="ARBA00022448"/>
    </source>
</evidence>
<dbReference type="Pfam" id="PF00083">
    <property type="entry name" value="Sugar_tr"/>
    <property type="match status" value="1"/>
</dbReference>
<dbReference type="InterPro" id="IPR036259">
    <property type="entry name" value="MFS_trans_sf"/>
</dbReference>
<dbReference type="InterPro" id="IPR005828">
    <property type="entry name" value="MFS_sugar_transport-like"/>
</dbReference>
<feature type="region of interest" description="Disordered" evidence="8">
    <location>
        <begin position="1"/>
        <end position="22"/>
    </location>
</feature>
<evidence type="ECO:0000256" key="1">
    <source>
        <dbReference type="ARBA" id="ARBA00004651"/>
    </source>
</evidence>
<feature type="transmembrane region" description="Helical" evidence="9">
    <location>
        <begin position="424"/>
        <end position="444"/>
    </location>
</feature>
<evidence type="ECO:0000313" key="11">
    <source>
        <dbReference type="EMBL" id="MDE1656686.1"/>
    </source>
</evidence>
<dbReference type="PROSITE" id="PS00216">
    <property type="entry name" value="SUGAR_TRANSPORT_1"/>
    <property type="match status" value="1"/>
</dbReference>
<feature type="transmembrane region" description="Helical" evidence="9">
    <location>
        <begin position="32"/>
        <end position="49"/>
    </location>
</feature>
<evidence type="ECO:0000256" key="6">
    <source>
        <dbReference type="ARBA" id="ARBA00023136"/>
    </source>
</evidence>
<evidence type="ECO:0000256" key="4">
    <source>
        <dbReference type="ARBA" id="ARBA00022692"/>
    </source>
</evidence>
<dbReference type="NCBIfam" id="TIGR00879">
    <property type="entry name" value="SP"/>
    <property type="match status" value="1"/>
</dbReference>
<evidence type="ECO:0000256" key="5">
    <source>
        <dbReference type="ARBA" id="ARBA00022989"/>
    </source>
</evidence>
<accession>A0ABT5V902</accession>
<feature type="transmembrane region" description="Helical" evidence="9">
    <location>
        <begin position="69"/>
        <end position="91"/>
    </location>
</feature>
<comment type="subcellular location">
    <subcellularLocation>
        <location evidence="1">Cell membrane</location>
        <topology evidence="1">Multi-pass membrane protein</topology>
    </subcellularLocation>
</comment>
<dbReference type="PANTHER" id="PTHR48020:SF12">
    <property type="entry name" value="PROTON MYO-INOSITOL COTRANSPORTER"/>
    <property type="match status" value="1"/>
</dbReference>
<sequence>MTRNKKRSGGPATSAKSAQSPAPLDPVIKRRIIIVCLAAAVGGFLFGYDTSVINGAVDSIAGSRTGWDLSAFMSGISVSCALFGCVIGAWFTSHIADRLGRVPTIFIAAILFVVCSIFSAIAPTVWIFIIFRFVGGLGVGLASVIGPAYIAEVAPAQMRGFLGSFQQMAIAFGILAAVVVNASYASASGGADETFWFGMPTWRIMLLSMIVPALIMLIVSLKLPESPRFLVMKGRDKEAAAILQRLTGEKDPEGKVKEIRATLSGEKAAKLSDLRGKTFGLRKVVWIAMAVAALQQLSGVNIILYYDSSLWKSVGFSEQLALNISVYRTIGAIIATILAMFIVDKVGRRFLLITGSSVMTIFLGIAALGFYQADVDGASITLPGMWGPITLVSVYIFYLAFCFTWGPVMWVVLGEIFPNNIRALGVAVASAVNWIANFLVSTTFPPLKDAIGTGNVYLLYAVFAAVSLIFVMKALPETAGVELEDMPAE</sequence>
<feature type="transmembrane region" description="Helical" evidence="9">
    <location>
        <begin position="162"/>
        <end position="184"/>
    </location>
</feature>
<keyword evidence="12" id="KW-1185">Reference proteome</keyword>
<keyword evidence="5 9" id="KW-1133">Transmembrane helix</keyword>
<dbReference type="Proteomes" id="UP001219297">
    <property type="component" value="Unassembled WGS sequence"/>
</dbReference>
<feature type="transmembrane region" description="Helical" evidence="9">
    <location>
        <begin position="127"/>
        <end position="150"/>
    </location>
</feature>
<proteinExistence type="inferred from homology"/>
<reference evidence="11 12" key="1">
    <citation type="submission" date="2023-02" db="EMBL/GenBank/DDBJ databases">
        <title>Defining the Infant Male Urobiome and Moving Towards Mechanisms in Urobiome Research.</title>
        <authorList>
            <person name="Reasoner S."/>
            <person name="Flores V."/>
            <person name="Van Horn G."/>
            <person name="Morales G."/>
            <person name="Peard L."/>
            <person name="Abelson B."/>
            <person name="Manuel C."/>
            <person name="Lee J."/>
            <person name="Baker B."/>
            <person name="Williams T."/>
            <person name="Schmitz J."/>
            <person name="Clayton D."/>
            <person name="Hadjifrangiskou M."/>
        </authorList>
    </citation>
    <scope>NUCLEOTIDE SEQUENCE [LARGE SCALE GENOMIC DNA]</scope>
    <source>
        <strain evidence="11 12">AS1053</strain>
    </source>
</reference>
<keyword evidence="4 9" id="KW-0812">Transmembrane</keyword>
<dbReference type="InterPro" id="IPR050814">
    <property type="entry name" value="Myo-inositol_Transporter"/>
</dbReference>
<dbReference type="EMBL" id="JARBHI010000013">
    <property type="protein sequence ID" value="MDE1656686.1"/>
    <property type="molecule type" value="Genomic_DNA"/>
</dbReference>
<feature type="transmembrane region" description="Helical" evidence="9">
    <location>
        <begin position="350"/>
        <end position="371"/>
    </location>
</feature>
<feature type="transmembrane region" description="Helical" evidence="9">
    <location>
        <begin position="456"/>
        <end position="475"/>
    </location>
</feature>
<feature type="transmembrane region" description="Helical" evidence="9">
    <location>
        <begin position="391"/>
        <end position="412"/>
    </location>
</feature>
<dbReference type="InterPro" id="IPR020846">
    <property type="entry name" value="MFS_dom"/>
</dbReference>
<feature type="transmembrane region" description="Helical" evidence="9">
    <location>
        <begin position="284"/>
        <end position="306"/>
    </location>
</feature>
<evidence type="ECO:0000256" key="7">
    <source>
        <dbReference type="RuleBase" id="RU003346"/>
    </source>
</evidence>
<comment type="similarity">
    <text evidence="2 7">Belongs to the major facilitator superfamily. Sugar transporter (TC 2.A.1.1) family.</text>
</comment>
<dbReference type="GeneID" id="83609239"/>
<keyword evidence="3 7" id="KW-0813">Transport</keyword>
<feature type="domain" description="Major facilitator superfamily (MFS) profile" evidence="10">
    <location>
        <begin position="35"/>
        <end position="479"/>
    </location>
</feature>
<feature type="transmembrane region" description="Helical" evidence="9">
    <location>
        <begin position="103"/>
        <end position="121"/>
    </location>
</feature>
<dbReference type="PANTHER" id="PTHR48020">
    <property type="entry name" value="PROTON MYO-INOSITOL COTRANSPORTER"/>
    <property type="match status" value="1"/>
</dbReference>
<evidence type="ECO:0000313" key="12">
    <source>
        <dbReference type="Proteomes" id="UP001219297"/>
    </source>
</evidence>
<evidence type="ECO:0000256" key="9">
    <source>
        <dbReference type="SAM" id="Phobius"/>
    </source>
</evidence>
<dbReference type="Gene3D" id="1.20.1250.20">
    <property type="entry name" value="MFS general substrate transporter like domains"/>
    <property type="match status" value="1"/>
</dbReference>
<gene>
    <name evidence="11" type="ORF">PWJ81_06345</name>
</gene>
<protein>
    <submittedName>
        <fullName evidence="11">Sugar porter family MFS transporter</fullName>
    </submittedName>
</protein>
<evidence type="ECO:0000259" key="10">
    <source>
        <dbReference type="PROSITE" id="PS50850"/>
    </source>
</evidence>
<feature type="transmembrane region" description="Helical" evidence="9">
    <location>
        <begin position="204"/>
        <end position="223"/>
    </location>
</feature>
<organism evidence="11 12">
    <name type="scientific">Actinotignum sanguinis</name>
    <dbReference type="NCBI Taxonomy" id="1445614"/>
    <lineage>
        <taxon>Bacteria</taxon>
        <taxon>Bacillati</taxon>
        <taxon>Actinomycetota</taxon>
        <taxon>Actinomycetes</taxon>
        <taxon>Actinomycetales</taxon>
        <taxon>Actinomycetaceae</taxon>
        <taxon>Actinotignum</taxon>
    </lineage>
</organism>
<dbReference type="SUPFAM" id="SSF103473">
    <property type="entry name" value="MFS general substrate transporter"/>
    <property type="match status" value="1"/>
</dbReference>
<name>A0ABT5V902_9ACTO</name>
<dbReference type="InterPro" id="IPR003663">
    <property type="entry name" value="Sugar/inositol_transpt"/>
</dbReference>